<sequence>MRQFEYTSVTSFGEASAMLARGNADILAGGTDLINVYKHAILNESPASVVDLKTIPDAAGIVENEGSITVKALTRLTDVAESPVLQRSAKALADAAHSVATPLIRNVGTIGGNICQDVRCWYYRYPHEIGGRMDCSRKGGATCYALQGENRYHSIYGGMKTHVNPCGKGCPAGIDIPAYMEQIRKGNWDEAARIILRVNPMPMCTARICPHPCQDNCNQCQYGENVGIHCVERTLGDYILKNVDRFYVKPTRETGKRVAVVGAGPGGLTAAYFLRSQGHSVTVFDTHEKAGGVLYYGIPHYRLPKSIVEGYVQAVANMGVKFIMNTTIGKDISMDELVTDYDSIYFGTGAWKQPILGIQGEELTEFGLNFLVEVNTFLKKAIDNDVLVCGGGNVAMDVALTAKRMGAKHVCLVCLEQEKEMPATAEEIALAKEEGVEIFNGWGLKGVVTDDDGKVIGLESMRCVSVFNEEHRFSPVYDENETCVFDATTIILATGQRVDTSFLGDKFGAQLKTARGLFDVDMETYQTKNDKIFAGGDAVTGPDIAIRAICSGGIAAKTMSKKMGYPVEAPAESKAFLSYDINGIKKTESKKLTEHALGERSLTDEDASSLSLEEAQAEAGRCMNCGCYSVNASDISPVLVALDGKVITTKKEIAARDFFATKLKAYDMLDQDELVTAVKLPDRPDYVTGYEKMRIREAIDFALVSLAYAYKLEDGKLVDVSLVMGGVAPIPVKLDEVEELLKGKTLSRELAEEAGALAVKDVIPMSMNHYKVNTARAIVSRFVEALL</sequence>
<dbReference type="Gene3D" id="1.10.1060.10">
    <property type="entry name" value="Alpha-helical ferredoxin"/>
    <property type="match status" value="1"/>
</dbReference>
<dbReference type="InterPro" id="IPR028261">
    <property type="entry name" value="DPD_II"/>
</dbReference>
<feature type="domain" description="FAD-binding PCMH-type" evidence="3">
    <location>
        <begin position="1"/>
        <end position="122"/>
    </location>
</feature>
<keyword evidence="1" id="KW-0285">Flavoprotein</keyword>
<name>A0ABS8N3Q0_9CLOT</name>
<dbReference type="PRINTS" id="PR00419">
    <property type="entry name" value="ADXRDTASE"/>
</dbReference>
<dbReference type="PANTHER" id="PTHR42783:SF3">
    <property type="entry name" value="GLUTAMATE SYNTHASE [NADPH] SMALL CHAIN-RELATED"/>
    <property type="match status" value="1"/>
</dbReference>
<dbReference type="InterPro" id="IPR036318">
    <property type="entry name" value="FAD-bd_PCMH-like_sf"/>
</dbReference>
<keyword evidence="2" id="KW-0560">Oxidoreductase</keyword>
<dbReference type="InterPro" id="IPR023753">
    <property type="entry name" value="FAD/NAD-binding_dom"/>
</dbReference>
<dbReference type="Pfam" id="PF00941">
    <property type="entry name" value="FAD_binding_5"/>
    <property type="match status" value="1"/>
</dbReference>
<dbReference type="PROSITE" id="PS51387">
    <property type="entry name" value="FAD_PCMH"/>
    <property type="match status" value="1"/>
</dbReference>
<evidence type="ECO:0000256" key="2">
    <source>
        <dbReference type="ARBA" id="ARBA00023002"/>
    </source>
</evidence>
<dbReference type="PANTHER" id="PTHR42783">
    <property type="entry name" value="GLUTAMATE SYNTHASE [NADPH] SMALL CHAIN"/>
    <property type="match status" value="1"/>
</dbReference>
<dbReference type="InterPro" id="IPR036188">
    <property type="entry name" value="FAD/NAD-bd_sf"/>
</dbReference>
<dbReference type="Gene3D" id="3.30.43.10">
    <property type="entry name" value="Uridine Diphospho-n-acetylenolpyruvylglucosamine Reductase, domain 2"/>
    <property type="match status" value="1"/>
</dbReference>
<dbReference type="Proteomes" id="UP001165422">
    <property type="component" value="Unassembled WGS sequence"/>
</dbReference>
<dbReference type="SUPFAM" id="SSF55447">
    <property type="entry name" value="CO dehydrogenase flavoprotein C-terminal domain-like"/>
    <property type="match status" value="1"/>
</dbReference>
<dbReference type="InterPro" id="IPR036683">
    <property type="entry name" value="CO_DH_flav_C_dom_sf"/>
</dbReference>
<accession>A0ABS8N3Q0</accession>
<dbReference type="RefSeq" id="WP_229981203.1">
    <property type="nucleotide sequence ID" value="NZ_JAJJPB010000005.1"/>
</dbReference>
<evidence type="ECO:0000256" key="1">
    <source>
        <dbReference type="ARBA" id="ARBA00022630"/>
    </source>
</evidence>
<keyword evidence="5" id="KW-1185">Reference proteome</keyword>
<gene>
    <name evidence="4" type="ORF">LN736_06070</name>
</gene>
<dbReference type="InterPro" id="IPR016167">
    <property type="entry name" value="FAD-bd_PCMH_sub1"/>
</dbReference>
<evidence type="ECO:0000313" key="5">
    <source>
        <dbReference type="Proteomes" id="UP001165422"/>
    </source>
</evidence>
<reference evidence="4" key="1">
    <citation type="submission" date="2021-11" db="EMBL/GenBank/DDBJ databases">
        <authorList>
            <person name="Qingchun L."/>
            <person name="Dong Z."/>
            <person name="Zongwei Q."/>
            <person name="Jia Z."/>
            <person name="Duotao L."/>
        </authorList>
    </citation>
    <scope>NUCLEOTIDE SEQUENCE</scope>
    <source>
        <strain evidence="4">WLY-B-L2</strain>
    </source>
</reference>
<dbReference type="InterPro" id="IPR016169">
    <property type="entry name" value="FAD-bd_PCMH_sub2"/>
</dbReference>
<proteinExistence type="predicted"/>
<dbReference type="EMBL" id="JAJJPB010000005">
    <property type="protein sequence ID" value="MCC9294427.1"/>
    <property type="molecule type" value="Genomic_DNA"/>
</dbReference>
<dbReference type="InterPro" id="IPR005107">
    <property type="entry name" value="CO_DH_flav_C"/>
</dbReference>
<dbReference type="Pfam" id="PF03450">
    <property type="entry name" value="CO_deh_flav_C"/>
    <property type="match status" value="1"/>
</dbReference>
<dbReference type="Pfam" id="PF07992">
    <property type="entry name" value="Pyr_redox_2"/>
    <property type="match status" value="1"/>
</dbReference>
<dbReference type="InterPro" id="IPR016166">
    <property type="entry name" value="FAD-bd_PCMH"/>
</dbReference>
<dbReference type="InterPro" id="IPR009051">
    <property type="entry name" value="Helical_ferredxn"/>
</dbReference>
<protein>
    <submittedName>
        <fullName evidence="4">FAD binding domain-containing protein</fullName>
    </submittedName>
</protein>
<organism evidence="4 5">
    <name type="scientific">Clostridium aromativorans</name>
    <dbReference type="NCBI Taxonomy" id="2836848"/>
    <lineage>
        <taxon>Bacteria</taxon>
        <taxon>Bacillati</taxon>
        <taxon>Bacillota</taxon>
        <taxon>Clostridia</taxon>
        <taxon>Eubacteriales</taxon>
        <taxon>Clostridiaceae</taxon>
        <taxon>Clostridium</taxon>
    </lineage>
</organism>
<dbReference type="SUPFAM" id="SSF56176">
    <property type="entry name" value="FAD-binding/transporter-associated domain-like"/>
    <property type="match status" value="2"/>
</dbReference>
<evidence type="ECO:0000259" key="3">
    <source>
        <dbReference type="PROSITE" id="PS51387"/>
    </source>
</evidence>
<dbReference type="InterPro" id="IPR002346">
    <property type="entry name" value="Mopterin_DH_FAD-bd"/>
</dbReference>
<evidence type="ECO:0000313" key="4">
    <source>
        <dbReference type="EMBL" id="MCC9294427.1"/>
    </source>
</evidence>
<dbReference type="Gene3D" id="3.30.390.50">
    <property type="entry name" value="CO dehydrogenase flavoprotein, C-terminal domain"/>
    <property type="match status" value="1"/>
</dbReference>
<dbReference type="Gene3D" id="3.50.50.60">
    <property type="entry name" value="FAD/NAD(P)-binding domain"/>
    <property type="match status" value="2"/>
</dbReference>
<dbReference type="Gene3D" id="3.30.465.10">
    <property type="match status" value="1"/>
</dbReference>
<comment type="caution">
    <text evidence="4">The sequence shown here is derived from an EMBL/GenBank/DDBJ whole genome shotgun (WGS) entry which is preliminary data.</text>
</comment>
<dbReference type="Pfam" id="PF14691">
    <property type="entry name" value="Fer4_20"/>
    <property type="match status" value="1"/>
</dbReference>
<dbReference type="SMART" id="SM01092">
    <property type="entry name" value="CO_deh_flav_C"/>
    <property type="match status" value="1"/>
</dbReference>
<dbReference type="SUPFAM" id="SSF51971">
    <property type="entry name" value="Nucleotide-binding domain"/>
    <property type="match status" value="1"/>
</dbReference>